<comment type="caution">
    <text evidence="2">The sequence shown here is derived from an EMBL/GenBank/DDBJ whole genome shotgun (WGS) entry which is preliminary data.</text>
</comment>
<dbReference type="EMBL" id="JAFEUM010000006">
    <property type="protein sequence ID" value="MBM7037681.1"/>
    <property type="molecule type" value="Genomic_DNA"/>
</dbReference>
<reference evidence="2 3" key="1">
    <citation type="submission" date="2021-02" db="EMBL/GenBank/DDBJ databases">
        <authorList>
            <person name="Park J.-S."/>
        </authorList>
    </citation>
    <scope>NUCLEOTIDE SEQUENCE [LARGE SCALE GENOMIC DNA]</scope>
    <source>
        <strain evidence="2 3">188UL20-2</strain>
    </source>
</reference>
<dbReference type="Proteomes" id="UP000809621">
    <property type="component" value="Unassembled WGS sequence"/>
</dbReference>
<accession>A0ABS2HP81</accession>
<proteinExistence type="predicted"/>
<evidence type="ECO:0000256" key="1">
    <source>
        <dbReference type="SAM" id="Phobius"/>
    </source>
</evidence>
<sequence>MLPRLTRRQWNNVIIIACILFITALNLPTIIKTLFISDPYSDFPYVLNPTAAPYKIELPSMSVVYTDGTWRSESFSALDSTELAQRWRSLVGTEITTEQYQQLSPNLHSPSTVEVWYVDIDEPQRITTYELEQFWLLQSWENKWLAVSVDGQYLGL</sequence>
<feature type="transmembrane region" description="Helical" evidence="1">
    <location>
        <begin position="12"/>
        <end position="31"/>
    </location>
</feature>
<evidence type="ECO:0000313" key="2">
    <source>
        <dbReference type="EMBL" id="MBM7037681.1"/>
    </source>
</evidence>
<dbReference type="RefSeq" id="WP_205159193.1">
    <property type="nucleotide sequence ID" value="NZ_JAFEUM010000006.1"/>
</dbReference>
<organism evidence="2 3">
    <name type="scientific">Vibrio ulleungensis</name>
    <dbReference type="NCBI Taxonomy" id="2807619"/>
    <lineage>
        <taxon>Bacteria</taxon>
        <taxon>Pseudomonadati</taxon>
        <taxon>Pseudomonadota</taxon>
        <taxon>Gammaproteobacteria</taxon>
        <taxon>Vibrionales</taxon>
        <taxon>Vibrionaceae</taxon>
        <taxon>Vibrio</taxon>
    </lineage>
</organism>
<keyword evidence="1" id="KW-0472">Membrane</keyword>
<gene>
    <name evidence="2" type="ORF">JQC93_14815</name>
</gene>
<keyword evidence="1" id="KW-0812">Transmembrane</keyword>
<name>A0ABS2HP81_9VIBR</name>
<evidence type="ECO:0000313" key="3">
    <source>
        <dbReference type="Proteomes" id="UP000809621"/>
    </source>
</evidence>
<keyword evidence="1" id="KW-1133">Transmembrane helix</keyword>
<protein>
    <submittedName>
        <fullName evidence="2">Uncharacterized protein</fullName>
    </submittedName>
</protein>
<keyword evidence="3" id="KW-1185">Reference proteome</keyword>